<accession>A0A1X2INM8</accession>
<evidence type="ECO:0000313" key="2">
    <source>
        <dbReference type="EMBL" id="ORZ19626.1"/>
    </source>
</evidence>
<evidence type="ECO:0000256" key="1">
    <source>
        <dbReference type="SAM" id="MobiDB-lite"/>
    </source>
</evidence>
<proteinExistence type="predicted"/>
<protein>
    <submittedName>
        <fullName evidence="2">Uncharacterized protein</fullName>
    </submittedName>
</protein>
<feature type="region of interest" description="Disordered" evidence="1">
    <location>
        <begin position="93"/>
        <end position="204"/>
    </location>
</feature>
<name>A0A1X2INM8_9FUNG</name>
<organism evidence="2 3">
    <name type="scientific">Absidia repens</name>
    <dbReference type="NCBI Taxonomy" id="90262"/>
    <lineage>
        <taxon>Eukaryota</taxon>
        <taxon>Fungi</taxon>
        <taxon>Fungi incertae sedis</taxon>
        <taxon>Mucoromycota</taxon>
        <taxon>Mucoromycotina</taxon>
        <taxon>Mucoromycetes</taxon>
        <taxon>Mucorales</taxon>
        <taxon>Cunninghamellaceae</taxon>
        <taxon>Absidia</taxon>
    </lineage>
</organism>
<feature type="compositionally biased region" description="Low complexity" evidence="1">
    <location>
        <begin position="142"/>
        <end position="170"/>
    </location>
</feature>
<dbReference type="PANTHER" id="PTHR35140">
    <property type="entry name" value="MITOTIC CHECK POINT PROTEIN BFA1"/>
    <property type="match status" value="1"/>
</dbReference>
<sequence>MGGIGVEINDMRYDEREKRWHGNEQATRPFDAPAKRRPALIKNMMTARTAKSTSAMVVGNMTFDHQKMSWNTCNGEEEIDVLAHIDDLSENETHAPFSASSRSRRRLETHKTAGSHRPSPSTWSGTATARTPSPSFVESSDRQTSSSSRSYRNANNTTNRLPPLTTTTATEQPTDDHHRITTTTTPPSFSEPHHRSSGGSGGGILREFDLPIDIQRQMVEQEERHKTYFGAWPLRDECEMTETPSGYVVPQNTYILY</sequence>
<dbReference type="OrthoDB" id="19159at2759"/>
<dbReference type="GO" id="GO:0044732">
    <property type="term" value="C:mitotic spindle pole body"/>
    <property type="evidence" value="ECO:0007669"/>
    <property type="project" value="TreeGrafter"/>
</dbReference>
<dbReference type="InterPro" id="IPR034586">
    <property type="entry name" value="Bfa1/Byr4"/>
</dbReference>
<reference evidence="2 3" key="1">
    <citation type="submission" date="2016-07" db="EMBL/GenBank/DDBJ databases">
        <title>Pervasive Adenine N6-methylation of Active Genes in Fungi.</title>
        <authorList>
            <consortium name="DOE Joint Genome Institute"/>
            <person name="Mondo S.J."/>
            <person name="Dannebaum R.O."/>
            <person name="Kuo R.C."/>
            <person name="Labutti K."/>
            <person name="Haridas S."/>
            <person name="Kuo A."/>
            <person name="Salamov A."/>
            <person name="Ahrendt S.R."/>
            <person name="Lipzen A."/>
            <person name="Sullivan W."/>
            <person name="Andreopoulos W.B."/>
            <person name="Clum A."/>
            <person name="Lindquist E."/>
            <person name="Daum C."/>
            <person name="Ramamoorthy G.K."/>
            <person name="Gryganskyi A."/>
            <person name="Culley D."/>
            <person name="Magnuson J.K."/>
            <person name="James T.Y."/>
            <person name="O'Malley M.A."/>
            <person name="Stajich J.E."/>
            <person name="Spatafora J.W."/>
            <person name="Visel A."/>
            <person name="Grigoriev I.V."/>
        </authorList>
    </citation>
    <scope>NUCLEOTIDE SEQUENCE [LARGE SCALE GENOMIC DNA]</scope>
    <source>
        <strain evidence="2 3">NRRL 1336</strain>
    </source>
</reference>
<gene>
    <name evidence="2" type="ORF">BCR42DRAFT_410140</name>
</gene>
<dbReference type="GO" id="GO:0001100">
    <property type="term" value="P:negative regulation of exit from mitosis"/>
    <property type="evidence" value="ECO:0007669"/>
    <property type="project" value="InterPro"/>
</dbReference>
<feature type="compositionally biased region" description="Polar residues" evidence="1">
    <location>
        <begin position="118"/>
        <end position="138"/>
    </location>
</feature>
<comment type="caution">
    <text evidence="2">The sequence shown here is derived from an EMBL/GenBank/DDBJ whole genome shotgun (WGS) entry which is preliminary data.</text>
</comment>
<dbReference type="GO" id="GO:0005096">
    <property type="term" value="F:GTPase activator activity"/>
    <property type="evidence" value="ECO:0007669"/>
    <property type="project" value="InterPro"/>
</dbReference>
<dbReference type="GO" id="GO:1990334">
    <property type="term" value="C:Bfa1-Bub2 complex"/>
    <property type="evidence" value="ECO:0007669"/>
    <property type="project" value="InterPro"/>
</dbReference>
<dbReference type="EMBL" id="MCGE01000007">
    <property type="protein sequence ID" value="ORZ19626.1"/>
    <property type="molecule type" value="Genomic_DNA"/>
</dbReference>
<dbReference type="STRING" id="90262.A0A1X2INM8"/>
<dbReference type="AlphaFoldDB" id="A0A1X2INM8"/>
<keyword evidence="3" id="KW-1185">Reference proteome</keyword>
<evidence type="ECO:0000313" key="3">
    <source>
        <dbReference type="Proteomes" id="UP000193560"/>
    </source>
</evidence>
<dbReference type="Proteomes" id="UP000193560">
    <property type="component" value="Unassembled WGS sequence"/>
</dbReference>
<dbReference type="PANTHER" id="PTHR35140:SF1">
    <property type="entry name" value="MITOTIC CHECK POINT PROTEIN BFA1"/>
    <property type="match status" value="1"/>
</dbReference>